<evidence type="ECO:0000313" key="1">
    <source>
        <dbReference type="EMBL" id="AXX90230.1"/>
    </source>
</evidence>
<keyword evidence="2" id="KW-1185">Reference proteome</keyword>
<dbReference type="AlphaFoldDB" id="A0AAD0SSJ8"/>
<gene>
    <name evidence="1" type="ORF">ASUIS_1761</name>
</gene>
<accession>A0AAD0SSJ8</accession>
<sequence>MKTKVNFIHDLLNSISDDYILDLYEQRFIIPTGLKKSSYYIDNTIDLYADYHKTLNPNFFNKVKDIFIDILKDDKIIELDNKIILQELYKIIFLIDNTNQLLDFISEKSYPKKYFAFIQSDKREIKREEKRHKSMIVNARTPIIERGEHRLNWWFNHIYAENPKIVKFYLHMFTLIDLERCNFINKENDELQLKVLTFLESKLIQRTGENDILKSLSILLHSELKFFLKIKDTKAKEYVTQIMVNLYNYKPNDEEFNRTIYFRSSIKFMPIFGAKKDSQYDTNEKKFIKTNILKELSIKEQKDFDNNEFDKLFELILKKPHIQFLHKYPVELFRKNPKYSTLIH</sequence>
<reference evidence="1 2" key="1">
    <citation type="submission" date="2018-08" db="EMBL/GenBank/DDBJ databases">
        <title>Complete genome of the Arcobacter suis type strain LMG 26152.</title>
        <authorList>
            <person name="Miller W.G."/>
            <person name="Yee E."/>
            <person name="Bono J.L."/>
        </authorList>
    </citation>
    <scope>NUCLEOTIDE SEQUENCE [LARGE SCALE GENOMIC DNA]</scope>
    <source>
        <strain evidence="1 2">CECT 7833</strain>
    </source>
</reference>
<dbReference type="KEGG" id="asui:ASUIS_1761"/>
<dbReference type="EMBL" id="CP032100">
    <property type="protein sequence ID" value="AXX90230.1"/>
    <property type="molecule type" value="Genomic_DNA"/>
</dbReference>
<name>A0AAD0SSJ8_9BACT</name>
<evidence type="ECO:0000313" key="2">
    <source>
        <dbReference type="Proteomes" id="UP000263040"/>
    </source>
</evidence>
<organism evidence="1 2">
    <name type="scientific">Arcobacter suis CECT 7833</name>
    <dbReference type="NCBI Taxonomy" id="663365"/>
    <lineage>
        <taxon>Bacteria</taxon>
        <taxon>Pseudomonadati</taxon>
        <taxon>Campylobacterota</taxon>
        <taxon>Epsilonproteobacteria</taxon>
        <taxon>Campylobacterales</taxon>
        <taxon>Arcobacteraceae</taxon>
        <taxon>Arcobacter</taxon>
    </lineage>
</organism>
<dbReference type="Proteomes" id="UP000263040">
    <property type="component" value="Chromosome"/>
</dbReference>
<proteinExistence type="predicted"/>
<protein>
    <submittedName>
        <fullName evidence="1">Uncharacterized protein</fullName>
    </submittedName>
</protein>
<dbReference type="RefSeq" id="WP_118886745.1">
    <property type="nucleotide sequence ID" value="NZ_CP032100.1"/>
</dbReference>